<dbReference type="GO" id="GO:0051607">
    <property type="term" value="P:defense response to virus"/>
    <property type="evidence" value="ECO:0007669"/>
    <property type="project" value="UniProtKB-KW"/>
</dbReference>
<dbReference type="Proteomes" id="UP000279384">
    <property type="component" value="Unassembled WGS sequence"/>
</dbReference>
<dbReference type="InterPro" id="IPR006116">
    <property type="entry name" value="NT_2-5OAS_ClassI-CCAase"/>
</dbReference>
<dbReference type="SUPFAM" id="SSF81301">
    <property type="entry name" value="Nucleotidyltransferase"/>
    <property type="match status" value="1"/>
</dbReference>
<dbReference type="Pfam" id="PF18144">
    <property type="entry name" value="SMODS"/>
    <property type="match status" value="1"/>
</dbReference>
<evidence type="ECO:0000256" key="1">
    <source>
        <dbReference type="ARBA" id="ARBA00023118"/>
    </source>
</evidence>
<proteinExistence type="predicted"/>
<name>A0A495BKJ0_VOGIN</name>
<evidence type="ECO:0000313" key="3">
    <source>
        <dbReference type="EMBL" id="RKQ61411.1"/>
    </source>
</evidence>
<keyword evidence="1" id="KW-0051">Antiviral defense</keyword>
<accession>A0A495BKJ0</accession>
<dbReference type="EMBL" id="RBID01000011">
    <property type="protein sequence ID" value="RKQ61411.1"/>
    <property type="molecule type" value="Genomic_DNA"/>
</dbReference>
<evidence type="ECO:0000313" key="4">
    <source>
        <dbReference type="Proteomes" id="UP000279384"/>
    </source>
</evidence>
<reference evidence="3 4" key="1">
    <citation type="submission" date="2018-10" db="EMBL/GenBank/DDBJ databases">
        <title>Genomic Encyclopedia of Type Strains, Phase IV (KMG-IV): sequencing the most valuable type-strain genomes for metagenomic binning, comparative biology and taxonomic classification.</title>
        <authorList>
            <person name="Goeker M."/>
        </authorList>
    </citation>
    <scope>NUCLEOTIDE SEQUENCE [LARGE SCALE GENOMIC DNA]</scope>
    <source>
        <strain evidence="3 4">DSM 3303</strain>
    </source>
</reference>
<organism evidence="3 4">
    <name type="scientific">Vogesella indigofera</name>
    <name type="common">Pseudomonas indigofera</name>
    <dbReference type="NCBI Taxonomy" id="45465"/>
    <lineage>
        <taxon>Bacteria</taxon>
        <taxon>Pseudomonadati</taxon>
        <taxon>Pseudomonadota</taxon>
        <taxon>Betaproteobacteria</taxon>
        <taxon>Neisseriales</taxon>
        <taxon>Chromobacteriaceae</taxon>
        <taxon>Vogesella</taxon>
    </lineage>
</organism>
<evidence type="ECO:0000259" key="2">
    <source>
        <dbReference type="Pfam" id="PF18134"/>
    </source>
</evidence>
<gene>
    <name evidence="3" type="ORF">C8E02_1186</name>
</gene>
<protein>
    <recommendedName>
        <fullName evidence="2">Adenylyl/Guanylyl and SMODS C-terminal sensor domain-containing protein</fullName>
    </recommendedName>
</protein>
<sequence>MSTSTMFQDFLSNIQINNAEDISYRYGEITSSLNQKFRDTDSKTANSLQVGSYGRHTGIKGISDLDMLYIMPKSEWENYKGTGGQTKLLNDTKNAIKDRYPKTDIRVDRLVVTVTYTNFHVEVQPVFEEYDDKGQSYFKYPDTYNGGSWKNTKPRQEIAAMTEFVNQKNKNLRKLCKMVRSWKNKHGVGMGGLLIDTLAYNFLKSTNEYDDKSYAYYDWMSRDFFKYLMDQPNRDHYQALGSGQDVKVKKPFQKKAKKAYEACLAAIEADGTDAAYEKWKKVYGRPFPTKPAVTTESARARSWNNTEEFIEDLHPIDVRYEINLDCDISQNGFREHPLSYWLTRKIALKPNKNLKFTAEPINIPHPYTLKWKVLNRGTEAQRRNCIRGQIQLDSGNLQKIENSDFKGEHIVECYIVKNNVVVARNRIDVPIE</sequence>
<dbReference type="InterPro" id="IPR040511">
    <property type="entry name" value="AGS_C"/>
</dbReference>
<dbReference type="GO" id="GO:0016779">
    <property type="term" value="F:nucleotidyltransferase activity"/>
    <property type="evidence" value="ECO:0007669"/>
    <property type="project" value="InterPro"/>
</dbReference>
<feature type="domain" description="Adenylyl/Guanylyl and SMODS C-terminal sensor" evidence="2">
    <location>
        <begin position="305"/>
        <end position="432"/>
    </location>
</feature>
<dbReference type="InterPro" id="IPR043519">
    <property type="entry name" value="NT_sf"/>
</dbReference>
<dbReference type="Gene3D" id="3.30.460.10">
    <property type="entry name" value="Beta Polymerase, domain 2"/>
    <property type="match status" value="1"/>
</dbReference>
<dbReference type="CDD" id="cd05400">
    <property type="entry name" value="NT_2-5OAS_ClassI-CCAase"/>
    <property type="match status" value="1"/>
</dbReference>
<comment type="caution">
    <text evidence="3">The sequence shown here is derived from an EMBL/GenBank/DDBJ whole genome shotgun (WGS) entry which is preliminary data.</text>
</comment>
<dbReference type="AlphaFoldDB" id="A0A495BKJ0"/>
<dbReference type="Pfam" id="PF18134">
    <property type="entry name" value="AGS_C"/>
    <property type="match status" value="1"/>
</dbReference>
<dbReference type="RefSeq" id="WP_120809996.1">
    <property type="nucleotide sequence ID" value="NZ_RBID01000011.1"/>
</dbReference>